<evidence type="ECO:0000313" key="3">
    <source>
        <dbReference type="Proteomes" id="UP000030980"/>
    </source>
</evidence>
<name>A0A0B3BM50_9PSED</name>
<dbReference type="Gene3D" id="3.40.50.1820">
    <property type="entry name" value="alpha/beta hydrolase"/>
    <property type="match status" value="1"/>
</dbReference>
<protein>
    <submittedName>
        <fullName evidence="2">Alpha/beta hydrolase</fullName>
    </submittedName>
</protein>
<dbReference type="SUPFAM" id="SSF53474">
    <property type="entry name" value="alpha/beta-Hydrolases"/>
    <property type="match status" value="1"/>
</dbReference>
<dbReference type="Proteomes" id="UP000030980">
    <property type="component" value="Unassembled WGS sequence"/>
</dbReference>
<reference evidence="2 3" key="1">
    <citation type="submission" date="2014-11" db="EMBL/GenBank/DDBJ databases">
        <title>Genome sequence of Pseudomonas tuomuerensis JCM 14085.</title>
        <authorList>
            <person name="Shin S.-K."/>
            <person name="Yi H."/>
        </authorList>
    </citation>
    <scope>NUCLEOTIDE SEQUENCE [LARGE SCALE GENOMIC DNA]</scope>
    <source>
        <strain evidence="2 3">JCM 14085</strain>
    </source>
</reference>
<organism evidence="2 3">
    <name type="scientific">Pseudomonas flexibilis</name>
    <dbReference type="NCBI Taxonomy" id="706570"/>
    <lineage>
        <taxon>Bacteria</taxon>
        <taxon>Pseudomonadati</taxon>
        <taxon>Pseudomonadota</taxon>
        <taxon>Gammaproteobacteria</taxon>
        <taxon>Pseudomonadales</taxon>
        <taxon>Pseudomonadaceae</taxon>
        <taxon>Pseudomonas</taxon>
    </lineage>
</organism>
<proteinExistence type="predicted"/>
<dbReference type="STRING" id="706570.PT85_14365"/>
<evidence type="ECO:0000313" key="2">
    <source>
        <dbReference type="EMBL" id="KHO63695.1"/>
    </source>
</evidence>
<keyword evidence="3" id="KW-1185">Reference proteome</keyword>
<dbReference type="InterPro" id="IPR000073">
    <property type="entry name" value="AB_hydrolase_1"/>
</dbReference>
<accession>A0A0B3BM50</accession>
<sequence length="293" mass="32878">MNLQPWAHTCSAGFTLRGWHSAPSGKPLLHFLHGNGFCGRAYEPLLRHLAEQFDLWISDAQGHGDSDHGGRFVGWNRSAELAVEAFEAGRAAFGEVPRFALGHSFGGVLSSLILARQPALFQRAVLLDPVLFTPNMLRLKQVLGALGLYDRFNDKAKRARARRNHWADADEARSRLRGRGIFKNWDESALIAYVDNAMKPHPEGGLQLKCHPTREAEIFSTAPKGLWRALRQVRTPSTLIYGQDSYPFVLDSARRWPRLNPQVQARAVEGGHCFMQERPQATARLVQDYLLGH</sequence>
<dbReference type="AlphaFoldDB" id="A0A0B3BM50"/>
<gene>
    <name evidence="2" type="ORF">PT85_14365</name>
</gene>
<dbReference type="InterPro" id="IPR029058">
    <property type="entry name" value="AB_hydrolase_fold"/>
</dbReference>
<dbReference type="PANTHER" id="PTHR43194">
    <property type="entry name" value="HYDROLASE ALPHA/BETA FOLD FAMILY"/>
    <property type="match status" value="1"/>
</dbReference>
<dbReference type="GO" id="GO:0016787">
    <property type="term" value="F:hydrolase activity"/>
    <property type="evidence" value="ECO:0007669"/>
    <property type="project" value="UniProtKB-KW"/>
</dbReference>
<dbReference type="PANTHER" id="PTHR43194:SF2">
    <property type="entry name" value="PEROXISOMAL MEMBRANE PROTEIN LPX1"/>
    <property type="match status" value="1"/>
</dbReference>
<comment type="caution">
    <text evidence="2">The sequence shown here is derived from an EMBL/GenBank/DDBJ whole genome shotgun (WGS) entry which is preliminary data.</text>
</comment>
<dbReference type="InterPro" id="IPR050228">
    <property type="entry name" value="Carboxylesterase_BioH"/>
</dbReference>
<feature type="domain" description="AB hydrolase-1" evidence="1">
    <location>
        <begin position="31"/>
        <end position="284"/>
    </location>
</feature>
<dbReference type="RefSeq" id="WP_027591115.1">
    <property type="nucleotide sequence ID" value="NZ_FMUP01000004.1"/>
</dbReference>
<keyword evidence="2" id="KW-0378">Hydrolase</keyword>
<evidence type="ECO:0000259" key="1">
    <source>
        <dbReference type="Pfam" id="PF12697"/>
    </source>
</evidence>
<dbReference type="EMBL" id="JTAK01000006">
    <property type="protein sequence ID" value="KHO63695.1"/>
    <property type="molecule type" value="Genomic_DNA"/>
</dbReference>
<dbReference type="Pfam" id="PF12697">
    <property type="entry name" value="Abhydrolase_6"/>
    <property type="match status" value="1"/>
</dbReference>
<dbReference type="OrthoDB" id="5729753at2"/>